<name>A0A0A0LWY8_CUCSA</name>
<reference evidence="2 3" key="3">
    <citation type="journal article" date="2010" name="BMC Genomics">
        <title>Transcriptome sequencing and comparative analysis of cucumber flowers with different sex types.</title>
        <authorList>
            <person name="Guo S."/>
            <person name="Zheng Y."/>
            <person name="Joung J.G."/>
            <person name="Liu S."/>
            <person name="Zhang Z."/>
            <person name="Crasta O.R."/>
            <person name="Sobral B.W."/>
            <person name="Xu Y."/>
            <person name="Huang S."/>
            <person name="Fei Z."/>
        </authorList>
    </citation>
    <scope>NUCLEOTIDE SEQUENCE [LARGE SCALE GENOMIC DNA]</scope>
    <source>
        <strain evidence="3">cv. 9930</strain>
    </source>
</reference>
<evidence type="ECO:0000313" key="2">
    <source>
        <dbReference type="EMBL" id="KGN66298.1"/>
    </source>
</evidence>
<feature type="transmembrane region" description="Helical" evidence="1">
    <location>
        <begin position="12"/>
        <end position="33"/>
    </location>
</feature>
<gene>
    <name evidence="2" type="ORF">Csa_1G596480</name>
</gene>
<dbReference type="EMBL" id="CM002922">
    <property type="protein sequence ID" value="KGN66298.1"/>
    <property type="molecule type" value="Genomic_DNA"/>
</dbReference>
<protein>
    <submittedName>
        <fullName evidence="2">Uncharacterized protein</fullName>
    </submittedName>
</protein>
<keyword evidence="1" id="KW-0812">Transmembrane</keyword>
<keyword evidence="1" id="KW-1133">Transmembrane helix</keyword>
<keyword evidence="1" id="KW-0472">Membrane</keyword>
<reference evidence="2 3" key="1">
    <citation type="journal article" date="2009" name="Nat. Genet.">
        <title>The genome of the cucumber, Cucumis sativus L.</title>
        <authorList>
            <person name="Huang S."/>
            <person name="Li R."/>
            <person name="Zhang Z."/>
            <person name="Li L."/>
            <person name="Gu X."/>
            <person name="Fan W."/>
            <person name="Lucas W.J."/>
            <person name="Wang X."/>
            <person name="Xie B."/>
            <person name="Ni P."/>
            <person name="Ren Y."/>
            <person name="Zhu H."/>
            <person name="Li J."/>
            <person name="Lin K."/>
            <person name="Jin W."/>
            <person name="Fei Z."/>
            <person name="Li G."/>
            <person name="Staub J."/>
            <person name="Kilian A."/>
            <person name="van der Vossen E.A."/>
            <person name="Wu Y."/>
            <person name="Guo J."/>
            <person name="He J."/>
            <person name="Jia Z."/>
            <person name="Ren Y."/>
            <person name="Tian G."/>
            <person name="Lu Y."/>
            <person name="Ruan J."/>
            <person name="Qian W."/>
            <person name="Wang M."/>
            <person name="Huang Q."/>
            <person name="Li B."/>
            <person name="Xuan Z."/>
            <person name="Cao J."/>
            <person name="Asan"/>
            <person name="Wu Z."/>
            <person name="Zhang J."/>
            <person name="Cai Q."/>
            <person name="Bai Y."/>
            <person name="Zhao B."/>
            <person name="Han Y."/>
            <person name="Li Y."/>
            <person name="Li X."/>
            <person name="Wang S."/>
            <person name="Shi Q."/>
            <person name="Liu S."/>
            <person name="Cho W.K."/>
            <person name="Kim J.Y."/>
            <person name="Xu Y."/>
            <person name="Heller-Uszynska K."/>
            <person name="Miao H."/>
            <person name="Cheng Z."/>
            <person name="Zhang S."/>
            <person name="Wu J."/>
            <person name="Yang Y."/>
            <person name="Kang H."/>
            <person name="Li M."/>
            <person name="Liang H."/>
            <person name="Ren X."/>
            <person name="Shi Z."/>
            <person name="Wen M."/>
            <person name="Jian M."/>
            <person name="Yang H."/>
            <person name="Zhang G."/>
            <person name="Yang Z."/>
            <person name="Chen R."/>
            <person name="Liu S."/>
            <person name="Li J."/>
            <person name="Ma L."/>
            <person name="Liu H."/>
            <person name="Zhou Y."/>
            <person name="Zhao J."/>
            <person name="Fang X."/>
            <person name="Li G."/>
            <person name="Fang L."/>
            <person name="Li Y."/>
            <person name="Liu D."/>
            <person name="Zheng H."/>
            <person name="Zhang Y."/>
            <person name="Qin N."/>
            <person name="Li Z."/>
            <person name="Yang G."/>
            <person name="Yang S."/>
            <person name="Bolund L."/>
            <person name="Kristiansen K."/>
            <person name="Zheng H."/>
            <person name="Li S."/>
            <person name="Zhang X."/>
            <person name="Yang H."/>
            <person name="Wang J."/>
            <person name="Sun R."/>
            <person name="Zhang B."/>
            <person name="Jiang S."/>
            <person name="Wang J."/>
            <person name="Du Y."/>
            <person name="Li S."/>
        </authorList>
    </citation>
    <scope>NUCLEOTIDE SEQUENCE [LARGE SCALE GENOMIC DNA]</scope>
    <source>
        <strain evidence="3">cv. 9930</strain>
    </source>
</reference>
<sequence>MRERERFQKPVTIYHPIFAFGSLPSLFVVWSSLSSAAPRSGKGLEVLLNL</sequence>
<dbReference type="Gramene" id="KGN66298">
    <property type="protein sequence ID" value="KGN66298"/>
    <property type="gene ID" value="Csa_1G596480"/>
</dbReference>
<evidence type="ECO:0000256" key="1">
    <source>
        <dbReference type="SAM" id="Phobius"/>
    </source>
</evidence>
<proteinExistence type="predicted"/>
<evidence type="ECO:0000313" key="3">
    <source>
        <dbReference type="Proteomes" id="UP000029981"/>
    </source>
</evidence>
<accession>A0A0A0LWY8</accession>
<reference evidence="2 3" key="4">
    <citation type="journal article" date="2011" name="BMC Genomics">
        <title>RNA-Seq improves annotation of protein-coding genes in the cucumber genome.</title>
        <authorList>
            <person name="Li Z."/>
            <person name="Zhang Z."/>
            <person name="Yan P."/>
            <person name="Huang S."/>
            <person name="Fei Z."/>
            <person name="Lin K."/>
        </authorList>
    </citation>
    <scope>NUCLEOTIDE SEQUENCE [LARGE SCALE GENOMIC DNA]</scope>
    <source>
        <strain evidence="3">cv. 9930</strain>
    </source>
</reference>
<organism evidence="2 3">
    <name type="scientific">Cucumis sativus</name>
    <name type="common">Cucumber</name>
    <dbReference type="NCBI Taxonomy" id="3659"/>
    <lineage>
        <taxon>Eukaryota</taxon>
        <taxon>Viridiplantae</taxon>
        <taxon>Streptophyta</taxon>
        <taxon>Embryophyta</taxon>
        <taxon>Tracheophyta</taxon>
        <taxon>Spermatophyta</taxon>
        <taxon>Magnoliopsida</taxon>
        <taxon>eudicotyledons</taxon>
        <taxon>Gunneridae</taxon>
        <taxon>Pentapetalae</taxon>
        <taxon>rosids</taxon>
        <taxon>fabids</taxon>
        <taxon>Cucurbitales</taxon>
        <taxon>Cucurbitaceae</taxon>
        <taxon>Benincaseae</taxon>
        <taxon>Cucumis</taxon>
    </lineage>
</organism>
<dbReference type="Proteomes" id="UP000029981">
    <property type="component" value="Chromosome 1"/>
</dbReference>
<keyword evidence="3" id="KW-1185">Reference proteome</keyword>
<dbReference type="AlphaFoldDB" id="A0A0A0LWY8"/>
<reference evidence="2 3" key="2">
    <citation type="journal article" date="2009" name="PLoS ONE">
        <title>An integrated genetic and cytogenetic map of the cucumber genome.</title>
        <authorList>
            <person name="Ren Y."/>
            <person name="Zhang Z."/>
            <person name="Liu J."/>
            <person name="Staub J.E."/>
            <person name="Han Y."/>
            <person name="Cheng Z."/>
            <person name="Li X."/>
            <person name="Lu J."/>
            <person name="Miao H."/>
            <person name="Kang H."/>
            <person name="Xie B."/>
            <person name="Gu X."/>
            <person name="Wang X."/>
            <person name="Du Y."/>
            <person name="Jin W."/>
            <person name="Huang S."/>
        </authorList>
    </citation>
    <scope>NUCLEOTIDE SEQUENCE [LARGE SCALE GENOMIC DNA]</scope>
    <source>
        <strain evidence="3">cv. 9930</strain>
    </source>
</reference>